<dbReference type="Gene3D" id="1.10.20.10">
    <property type="entry name" value="Histone, subunit A"/>
    <property type="match status" value="1"/>
</dbReference>
<keyword evidence="2" id="KW-0805">Transcription regulation</keyword>
<reference evidence="8 9" key="1">
    <citation type="submission" date="2019-07" db="EMBL/GenBank/DDBJ databases">
        <authorList>
            <person name="Jastrzebski P J."/>
            <person name="Paukszto L."/>
            <person name="Jastrzebski P J."/>
        </authorList>
    </citation>
    <scope>NUCLEOTIDE SEQUENCE [LARGE SCALE GENOMIC DNA]</scope>
    <source>
        <strain evidence="8 9">WMS-il1</strain>
    </source>
</reference>
<dbReference type="GO" id="GO:0046982">
    <property type="term" value="F:protein heterodimerization activity"/>
    <property type="evidence" value="ECO:0007669"/>
    <property type="project" value="InterPro"/>
</dbReference>
<comment type="subcellular location">
    <subcellularLocation>
        <location evidence="1">Nucleus</location>
    </subcellularLocation>
</comment>
<keyword evidence="4" id="KW-0539">Nucleus</keyword>
<proteinExistence type="inferred from homology"/>
<keyword evidence="3" id="KW-0804">Transcription</keyword>
<dbReference type="SUPFAM" id="SSF47113">
    <property type="entry name" value="Histone-fold"/>
    <property type="match status" value="1"/>
</dbReference>
<evidence type="ECO:0000256" key="4">
    <source>
        <dbReference type="ARBA" id="ARBA00023242"/>
    </source>
</evidence>
<dbReference type="PANTHER" id="PTHR11380:SF5">
    <property type="entry name" value="TRANSCRIPTION INITIATION FACTOR TFIID SUBUNIT 13"/>
    <property type="match status" value="1"/>
</dbReference>
<feature type="compositionally biased region" description="Basic and acidic residues" evidence="7">
    <location>
        <begin position="24"/>
        <end position="36"/>
    </location>
</feature>
<organism evidence="8 9">
    <name type="scientific">Hymenolepis diminuta</name>
    <name type="common">Rat tapeworm</name>
    <dbReference type="NCBI Taxonomy" id="6216"/>
    <lineage>
        <taxon>Eukaryota</taxon>
        <taxon>Metazoa</taxon>
        <taxon>Spiralia</taxon>
        <taxon>Lophotrochozoa</taxon>
        <taxon>Platyhelminthes</taxon>
        <taxon>Cestoda</taxon>
        <taxon>Eucestoda</taxon>
        <taxon>Cyclophyllidea</taxon>
        <taxon>Hymenolepididae</taxon>
        <taxon>Hymenolepis</taxon>
    </lineage>
</organism>
<evidence type="ECO:0000313" key="8">
    <source>
        <dbReference type="EMBL" id="VUZ42511.1"/>
    </source>
</evidence>
<comment type="similarity">
    <text evidence="5">Belongs to the TAF13 family.</text>
</comment>
<evidence type="ECO:0000256" key="7">
    <source>
        <dbReference type="SAM" id="MobiDB-lite"/>
    </source>
</evidence>
<dbReference type="GO" id="GO:0005634">
    <property type="term" value="C:nucleus"/>
    <property type="evidence" value="ECO:0007669"/>
    <property type="project" value="UniProtKB-SubCell"/>
</dbReference>
<dbReference type="InterPro" id="IPR003195">
    <property type="entry name" value="TFIID_TAF13"/>
</dbReference>
<dbReference type="Proteomes" id="UP000321570">
    <property type="component" value="Unassembled WGS sequence"/>
</dbReference>
<dbReference type="Pfam" id="PF02269">
    <property type="entry name" value="TFIID-18kDa"/>
    <property type="match status" value="1"/>
</dbReference>
<keyword evidence="9" id="KW-1185">Reference proteome</keyword>
<accession>A0A564Y5J3</accession>
<evidence type="ECO:0000256" key="2">
    <source>
        <dbReference type="ARBA" id="ARBA00023015"/>
    </source>
</evidence>
<sequence>MVLYFRMTSKEREPDNSPPEDVEENKSSDEGRKKNTDSFLNDVRMMLYGFGDVESPLPETVALVEEMAIQFITEMTTRCMEIGKIGKITVEDIAFLLRGDDRKLSRLNELLIVNRVLSKAKKLAQDLDS</sequence>
<evidence type="ECO:0000313" key="9">
    <source>
        <dbReference type="Proteomes" id="UP000321570"/>
    </source>
</evidence>
<dbReference type="EMBL" id="CABIJS010000089">
    <property type="protein sequence ID" value="VUZ42511.1"/>
    <property type="molecule type" value="Genomic_DNA"/>
</dbReference>
<dbReference type="InterPro" id="IPR009072">
    <property type="entry name" value="Histone-fold"/>
</dbReference>
<feature type="region of interest" description="Disordered" evidence="7">
    <location>
        <begin position="1"/>
        <end position="37"/>
    </location>
</feature>
<evidence type="ECO:0000256" key="5">
    <source>
        <dbReference type="ARBA" id="ARBA00038392"/>
    </source>
</evidence>
<evidence type="ECO:0000256" key="1">
    <source>
        <dbReference type="ARBA" id="ARBA00004123"/>
    </source>
</evidence>
<evidence type="ECO:0000256" key="3">
    <source>
        <dbReference type="ARBA" id="ARBA00023163"/>
    </source>
</evidence>
<dbReference type="AlphaFoldDB" id="A0A564Y5J3"/>
<evidence type="ECO:0000256" key="6">
    <source>
        <dbReference type="ARBA" id="ARBA00040136"/>
    </source>
</evidence>
<dbReference type="GO" id="GO:0006366">
    <property type="term" value="P:transcription by RNA polymerase II"/>
    <property type="evidence" value="ECO:0007669"/>
    <property type="project" value="InterPro"/>
</dbReference>
<gene>
    <name evidence="8" type="ORF">WMSIL1_LOCUS3265</name>
</gene>
<dbReference type="CDD" id="cd07978">
    <property type="entry name" value="HFD_TAF13"/>
    <property type="match status" value="1"/>
</dbReference>
<dbReference type="PANTHER" id="PTHR11380">
    <property type="entry name" value="TRANSCRIPTION INITIATION FACTOR TFIID/SUPT3-RELATED"/>
    <property type="match status" value="1"/>
</dbReference>
<protein>
    <recommendedName>
        <fullName evidence="6">Transcription initiation factor TFIID subunit 13</fullName>
    </recommendedName>
</protein>
<name>A0A564Y5J3_HYMDI</name>